<dbReference type="Pfam" id="PF07006">
    <property type="entry name" value="DUF1310"/>
    <property type="match status" value="1"/>
</dbReference>
<dbReference type="Proteomes" id="UP000721045">
    <property type="component" value="Unassembled WGS sequence"/>
</dbReference>
<evidence type="ECO:0000313" key="2">
    <source>
        <dbReference type="EMBL" id="MBF1713325.1"/>
    </source>
</evidence>
<organism evidence="2 3">
    <name type="scientific">Streptococcus intermedius</name>
    <dbReference type="NCBI Taxonomy" id="1338"/>
    <lineage>
        <taxon>Bacteria</taxon>
        <taxon>Bacillati</taxon>
        <taxon>Bacillota</taxon>
        <taxon>Bacilli</taxon>
        <taxon>Lactobacillales</taxon>
        <taxon>Streptococcaceae</taxon>
        <taxon>Streptococcus</taxon>
        <taxon>Streptococcus anginosus group</taxon>
    </lineage>
</organism>
<gene>
    <name evidence="2" type="ORF">HXO88_06295</name>
</gene>
<dbReference type="InterPro" id="IPR010738">
    <property type="entry name" value="DUF1310"/>
</dbReference>
<protein>
    <submittedName>
        <fullName evidence="2">DUF1310 family protein</fullName>
    </submittedName>
</protein>
<dbReference type="AlphaFoldDB" id="A0A930RD76"/>
<reference evidence="2" key="1">
    <citation type="submission" date="2020-04" db="EMBL/GenBank/DDBJ databases">
        <title>Deep metagenomics examines the oral microbiome during advanced dental caries in children, revealing novel taxa and co-occurrences with host molecules.</title>
        <authorList>
            <person name="Baker J.L."/>
            <person name="Morton J.T."/>
            <person name="Dinis M."/>
            <person name="Alvarez R."/>
            <person name="Tran N.C."/>
            <person name="Knight R."/>
            <person name="Edlund A."/>
        </authorList>
    </citation>
    <scope>NUCLEOTIDE SEQUENCE</scope>
    <source>
        <strain evidence="2">JCVI_23_bin.22</strain>
    </source>
</reference>
<name>A0A930RD76_STRIT</name>
<accession>A0A930RD76</accession>
<keyword evidence="1" id="KW-0812">Transmembrane</keyword>
<keyword evidence="1" id="KW-1133">Transmembrane helix</keyword>
<proteinExistence type="predicted"/>
<keyword evidence="1" id="KW-0472">Membrane</keyword>
<evidence type="ECO:0000256" key="1">
    <source>
        <dbReference type="SAM" id="Phobius"/>
    </source>
</evidence>
<dbReference type="EMBL" id="JABZYP010000022">
    <property type="protein sequence ID" value="MBF1713325.1"/>
    <property type="molecule type" value="Genomic_DNA"/>
</dbReference>
<feature type="transmembrane region" description="Helical" evidence="1">
    <location>
        <begin position="6"/>
        <end position="29"/>
    </location>
</feature>
<evidence type="ECO:0000313" key="3">
    <source>
        <dbReference type="Proteomes" id="UP000721045"/>
    </source>
</evidence>
<sequence>MNKTFKIVGIVMASILAVGMLIIGGYKVMKQIEHNEMVKIVKSEEVKTLIEKRLKFLDSNALSEQGVIKKYEIDSNSIQHNPMGGIMFTVFVNDDKELGVTYIINKNNDGSYYSSGSYSSKLDKLLKRKNNE</sequence>
<comment type="caution">
    <text evidence="2">The sequence shown here is derived from an EMBL/GenBank/DDBJ whole genome shotgun (WGS) entry which is preliminary data.</text>
</comment>